<dbReference type="PANTHER" id="PTHR42912">
    <property type="entry name" value="METHYLTRANSFERASE"/>
    <property type="match status" value="1"/>
</dbReference>
<dbReference type="Pfam" id="PF13649">
    <property type="entry name" value="Methyltransf_25"/>
    <property type="match status" value="1"/>
</dbReference>
<dbReference type="Gene3D" id="3.40.50.150">
    <property type="entry name" value="Vaccinia Virus protein VP39"/>
    <property type="match status" value="1"/>
</dbReference>
<name>A0ABY5YZE4_9ACTN</name>
<dbReference type="EMBL" id="CP073721">
    <property type="protein sequence ID" value="UWZ34759.1"/>
    <property type="molecule type" value="Genomic_DNA"/>
</dbReference>
<dbReference type="GO" id="GO:0032259">
    <property type="term" value="P:methylation"/>
    <property type="evidence" value="ECO:0007669"/>
    <property type="project" value="UniProtKB-KW"/>
</dbReference>
<proteinExistence type="predicted"/>
<dbReference type="InterPro" id="IPR029063">
    <property type="entry name" value="SAM-dependent_MTases_sf"/>
</dbReference>
<keyword evidence="2" id="KW-0489">Methyltransferase</keyword>
<gene>
    <name evidence="2" type="ORF">Drose_26650</name>
</gene>
<dbReference type="GO" id="GO:0008168">
    <property type="term" value="F:methyltransferase activity"/>
    <property type="evidence" value="ECO:0007669"/>
    <property type="project" value="UniProtKB-KW"/>
</dbReference>
<accession>A0ABY5YZE4</accession>
<evidence type="ECO:0000259" key="1">
    <source>
        <dbReference type="Pfam" id="PF13649"/>
    </source>
</evidence>
<dbReference type="InterPro" id="IPR041698">
    <property type="entry name" value="Methyltransf_25"/>
</dbReference>
<dbReference type="InterPro" id="IPR050508">
    <property type="entry name" value="Methyltransf_Superfamily"/>
</dbReference>
<dbReference type="RefSeq" id="WP_260724097.1">
    <property type="nucleotide sequence ID" value="NZ_BAAABS010000052.1"/>
</dbReference>
<evidence type="ECO:0000313" key="3">
    <source>
        <dbReference type="Proteomes" id="UP001058271"/>
    </source>
</evidence>
<dbReference type="CDD" id="cd02440">
    <property type="entry name" value="AdoMet_MTases"/>
    <property type="match status" value="1"/>
</dbReference>
<dbReference type="SUPFAM" id="SSF53335">
    <property type="entry name" value="S-adenosyl-L-methionine-dependent methyltransferases"/>
    <property type="match status" value="1"/>
</dbReference>
<evidence type="ECO:0000313" key="2">
    <source>
        <dbReference type="EMBL" id="UWZ34759.1"/>
    </source>
</evidence>
<organism evidence="2 3">
    <name type="scientific">Dactylosporangium roseum</name>
    <dbReference type="NCBI Taxonomy" id="47989"/>
    <lineage>
        <taxon>Bacteria</taxon>
        <taxon>Bacillati</taxon>
        <taxon>Actinomycetota</taxon>
        <taxon>Actinomycetes</taxon>
        <taxon>Micromonosporales</taxon>
        <taxon>Micromonosporaceae</taxon>
        <taxon>Dactylosporangium</taxon>
    </lineage>
</organism>
<protein>
    <submittedName>
        <fullName evidence="2">Class I SAM-dependent methyltransferase</fullName>
    </submittedName>
</protein>
<keyword evidence="2" id="KW-0808">Transferase</keyword>
<feature type="domain" description="Methyltransferase" evidence="1">
    <location>
        <begin position="53"/>
        <end position="147"/>
    </location>
</feature>
<dbReference type="Proteomes" id="UP001058271">
    <property type="component" value="Chromosome"/>
</dbReference>
<keyword evidence="3" id="KW-1185">Reference proteome</keyword>
<reference evidence="2" key="1">
    <citation type="submission" date="2021-04" db="EMBL/GenBank/DDBJ databases">
        <title>Biosynthetic gene clusters of Dactylosporangioum roseum.</title>
        <authorList>
            <person name="Hartkoorn R.C."/>
            <person name="Beaudoing E."/>
            <person name="Hot D."/>
            <person name="Moureu S."/>
        </authorList>
    </citation>
    <scope>NUCLEOTIDE SEQUENCE</scope>
    <source>
        <strain evidence="2">NRRL B-16295</strain>
    </source>
</reference>
<sequence length="224" mass="25443">MTRERYQAWEWDTAEGMQLRLAGFLPRPVYLSDRQRRVDWVADRLALNADSEVLEVGSGEGVMAAALASRIRMICCADVSKSFLDKARETCSDHANVTYHLIDDDYLETLPSASFDAGYSLNVFIHLDAYEIFQYFRELSRVLRPGGRFVMNFLELGEVTWPFFRGDLARYRQAQAVEAKGMVSWHHRVTVAALAREAGLEPLPESLEDEGGVVYLTLRRTPTA</sequence>